<dbReference type="PANTHER" id="PTHR43280:SF2">
    <property type="entry name" value="HTH-TYPE TRANSCRIPTIONAL REGULATOR EXSA"/>
    <property type="match status" value="1"/>
</dbReference>
<reference evidence="5" key="1">
    <citation type="journal article" date="2014" name="Int. J. Syst. Evol. Microbiol.">
        <title>Complete genome sequence of Corynebacterium casei LMG S-19264T (=DSM 44701T), isolated from a smear-ripened cheese.</title>
        <authorList>
            <consortium name="US DOE Joint Genome Institute (JGI-PGF)"/>
            <person name="Walter F."/>
            <person name="Albersmeier A."/>
            <person name="Kalinowski J."/>
            <person name="Ruckert C."/>
        </authorList>
    </citation>
    <scope>NUCLEOTIDE SEQUENCE</scope>
    <source>
        <strain evidence="5">CGMCC 1.15178</strain>
    </source>
</reference>
<dbReference type="RefSeq" id="WP_188990368.1">
    <property type="nucleotide sequence ID" value="NZ_BMHP01000001.1"/>
</dbReference>
<dbReference type="SUPFAM" id="SSF51215">
    <property type="entry name" value="Regulatory protein AraC"/>
    <property type="match status" value="1"/>
</dbReference>
<sequence length="307" mass="36648">MREQQIDFMNIAPYVRLIQEIDADDAYRIPSRVIYDHELIFVLEGSCEYWIEGERYMLRAGDMHYMPPHTEHYCYVPRGGRFHYYAVHFDWVYMGASFDFSSDVYTKWDYIRMDAIPVQPDLRDRPNVRLSELNIPYAVQLKDHAKYIQPFRELMDIYEHKGYGYHLGMRSCLLKIMNWLVSELASEKREFRVDASSGNHHYIAEIIHYLHLHYHENIEINDLAEIVHLSTNYLMVLFKRTTGQTILEYLKCLRMEKAKALLQERKYTVTEIGSMVGFQDIHYFSKLFKRNEGLSPKLYAHMLKTIS</sequence>
<dbReference type="InterPro" id="IPR018062">
    <property type="entry name" value="HTH_AraC-typ_CS"/>
</dbReference>
<reference evidence="5" key="2">
    <citation type="submission" date="2020-09" db="EMBL/GenBank/DDBJ databases">
        <authorList>
            <person name="Sun Q."/>
            <person name="Zhou Y."/>
        </authorList>
    </citation>
    <scope>NUCLEOTIDE SEQUENCE</scope>
    <source>
        <strain evidence="5">CGMCC 1.15178</strain>
    </source>
</reference>
<dbReference type="SMART" id="SM00342">
    <property type="entry name" value="HTH_ARAC"/>
    <property type="match status" value="1"/>
</dbReference>
<name>A0A916YQN7_9BACL</name>
<dbReference type="GO" id="GO:0043565">
    <property type="term" value="F:sequence-specific DNA binding"/>
    <property type="evidence" value="ECO:0007669"/>
    <property type="project" value="InterPro"/>
</dbReference>
<evidence type="ECO:0000313" key="5">
    <source>
        <dbReference type="EMBL" id="GGD57207.1"/>
    </source>
</evidence>
<dbReference type="InterPro" id="IPR009057">
    <property type="entry name" value="Homeodomain-like_sf"/>
</dbReference>
<dbReference type="EMBL" id="BMHP01000001">
    <property type="protein sequence ID" value="GGD57207.1"/>
    <property type="molecule type" value="Genomic_DNA"/>
</dbReference>
<dbReference type="PROSITE" id="PS01124">
    <property type="entry name" value="HTH_ARAC_FAMILY_2"/>
    <property type="match status" value="1"/>
</dbReference>
<dbReference type="InterPro" id="IPR018060">
    <property type="entry name" value="HTH_AraC"/>
</dbReference>
<dbReference type="InterPro" id="IPR037923">
    <property type="entry name" value="HTH-like"/>
</dbReference>
<dbReference type="AlphaFoldDB" id="A0A916YQN7"/>
<proteinExistence type="predicted"/>
<gene>
    <name evidence="5" type="ORF">GCM10010911_13750</name>
</gene>
<dbReference type="PANTHER" id="PTHR43280">
    <property type="entry name" value="ARAC-FAMILY TRANSCRIPTIONAL REGULATOR"/>
    <property type="match status" value="1"/>
</dbReference>
<dbReference type="SUPFAM" id="SSF46689">
    <property type="entry name" value="Homeodomain-like"/>
    <property type="match status" value="2"/>
</dbReference>
<dbReference type="InterPro" id="IPR003313">
    <property type="entry name" value="AraC-bd"/>
</dbReference>
<keyword evidence="2" id="KW-0238">DNA-binding</keyword>
<evidence type="ECO:0000256" key="3">
    <source>
        <dbReference type="ARBA" id="ARBA00023163"/>
    </source>
</evidence>
<dbReference type="Pfam" id="PF12833">
    <property type="entry name" value="HTH_18"/>
    <property type="match status" value="1"/>
</dbReference>
<dbReference type="Pfam" id="PF02311">
    <property type="entry name" value="AraC_binding"/>
    <property type="match status" value="1"/>
</dbReference>
<accession>A0A916YQN7</accession>
<dbReference type="Gene3D" id="2.60.120.10">
    <property type="entry name" value="Jelly Rolls"/>
    <property type="match status" value="1"/>
</dbReference>
<keyword evidence="1" id="KW-0805">Transcription regulation</keyword>
<comment type="caution">
    <text evidence="5">The sequence shown here is derived from an EMBL/GenBank/DDBJ whole genome shotgun (WGS) entry which is preliminary data.</text>
</comment>
<keyword evidence="3" id="KW-0804">Transcription</keyword>
<evidence type="ECO:0000259" key="4">
    <source>
        <dbReference type="PROSITE" id="PS01124"/>
    </source>
</evidence>
<dbReference type="Gene3D" id="1.10.10.60">
    <property type="entry name" value="Homeodomain-like"/>
    <property type="match status" value="2"/>
</dbReference>
<organism evidence="5 6">
    <name type="scientific">Paenibacillus nasutitermitis</name>
    <dbReference type="NCBI Taxonomy" id="1652958"/>
    <lineage>
        <taxon>Bacteria</taxon>
        <taxon>Bacillati</taxon>
        <taxon>Bacillota</taxon>
        <taxon>Bacilli</taxon>
        <taxon>Bacillales</taxon>
        <taxon>Paenibacillaceae</taxon>
        <taxon>Paenibacillus</taxon>
    </lineage>
</organism>
<dbReference type="PROSITE" id="PS00041">
    <property type="entry name" value="HTH_ARAC_FAMILY_1"/>
    <property type="match status" value="1"/>
</dbReference>
<feature type="domain" description="HTH araC/xylS-type" evidence="4">
    <location>
        <begin position="204"/>
        <end position="302"/>
    </location>
</feature>
<dbReference type="InterPro" id="IPR014710">
    <property type="entry name" value="RmlC-like_jellyroll"/>
</dbReference>
<dbReference type="GO" id="GO:0003700">
    <property type="term" value="F:DNA-binding transcription factor activity"/>
    <property type="evidence" value="ECO:0007669"/>
    <property type="project" value="InterPro"/>
</dbReference>
<keyword evidence="6" id="KW-1185">Reference proteome</keyword>
<dbReference type="Proteomes" id="UP000612456">
    <property type="component" value="Unassembled WGS sequence"/>
</dbReference>
<evidence type="ECO:0000313" key="6">
    <source>
        <dbReference type="Proteomes" id="UP000612456"/>
    </source>
</evidence>
<protein>
    <recommendedName>
        <fullName evidence="4">HTH araC/xylS-type domain-containing protein</fullName>
    </recommendedName>
</protein>
<evidence type="ECO:0000256" key="1">
    <source>
        <dbReference type="ARBA" id="ARBA00023015"/>
    </source>
</evidence>
<evidence type="ECO:0000256" key="2">
    <source>
        <dbReference type="ARBA" id="ARBA00023125"/>
    </source>
</evidence>